<keyword evidence="4" id="KW-0804">Transcription</keyword>
<evidence type="ECO:0000256" key="3">
    <source>
        <dbReference type="ARBA" id="ARBA00023125"/>
    </source>
</evidence>
<evidence type="ECO:0000256" key="1">
    <source>
        <dbReference type="ARBA" id="ARBA00022491"/>
    </source>
</evidence>
<dbReference type="PANTHER" id="PTHR30204">
    <property type="entry name" value="REDOX-CYCLING DRUG-SENSING TRANSCRIPTIONAL ACTIVATOR SOXR"/>
    <property type="match status" value="1"/>
</dbReference>
<dbReference type="InterPro" id="IPR009061">
    <property type="entry name" value="DNA-bd_dom_put_sf"/>
</dbReference>
<evidence type="ECO:0000259" key="5">
    <source>
        <dbReference type="PROSITE" id="PS50937"/>
    </source>
</evidence>
<dbReference type="Pfam" id="PF13411">
    <property type="entry name" value="MerR_1"/>
    <property type="match status" value="1"/>
</dbReference>
<evidence type="ECO:0000256" key="2">
    <source>
        <dbReference type="ARBA" id="ARBA00023015"/>
    </source>
</evidence>
<keyword evidence="2" id="KW-0805">Transcription regulation</keyword>
<name>A0ABX2EEU0_9BURK</name>
<dbReference type="EMBL" id="JABRWJ010000002">
    <property type="protein sequence ID" value="NRF67124.1"/>
    <property type="molecule type" value="Genomic_DNA"/>
</dbReference>
<dbReference type="PROSITE" id="PS50937">
    <property type="entry name" value="HTH_MERR_2"/>
    <property type="match status" value="1"/>
</dbReference>
<gene>
    <name evidence="6" type="ORF">HLB44_09035</name>
</gene>
<dbReference type="InterPro" id="IPR047057">
    <property type="entry name" value="MerR_fam"/>
</dbReference>
<dbReference type="Gene3D" id="1.10.1660.10">
    <property type="match status" value="1"/>
</dbReference>
<dbReference type="PANTHER" id="PTHR30204:SF69">
    <property type="entry name" value="MERR-FAMILY TRANSCRIPTIONAL REGULATOR"/>
    <property type="match status" value="1"/>
</dbReference>
<dbReference type="PRINTS" id="PR00040">
    <property type="entry name" value="HTHMERR"/>
</dbReference>
<comment type="caution">
    <text evidence="6">The sequence shown here is derived from an EMBL/GenBank/DDBJ whole genome shotgun (WGS) entry which is preliminary data.</text>
</comment>
<evidence type="ECO:0000313" key="6">
    <source>
        <dbReference type="EMBL" id="NRF67124.1"/>
    </source>
</evidence>
<reference evidence="6 7" key="1">
    <citation type="submission" date="2020-05" db="EMBL/GenBank/DDBJ databases">
        <title>Aquincola sp. isolate from soil.</title>
        <authorList>
            <person name="Han J."/>
            <person name="Kim D.-U."/>
        </authorList>
    </citation>
    <scope>NUCLEOTIDE SEQUENCE [LARGE SCALE GENOMIC DNA]</scope>
    <source>
        <strain evidence="6 7">S2</strain>
    </source>
</reference>
<dbReference type="SUPFAM" id="SSF46955">
    <property type="entry name" value="Putative DNA-binding domain"/>
    <property type="match status" value="1"/>
</dbReference>
<evidence type="ECO:0000256" key="4">
    <source>
        <dbReference type="ARBA" id="ARBA00023163"/>
    </source>
</evidence>
<feature type="domain" description="HTH merR-type" evidence="5">
    <location>
        <begin position="10"/>
        <end position="79"/>
    </location>
</feature>
<keyword evidence="7" id="KW-1185">Reference proteome</keyword>
<keyword evidence="3" id="KW-0238">DNA-binding</keyword>
<dbReference type="SMART" id="SM00422">
    <property type="entry name" value="HTH_MERR"/>
    <property type="match status" value="1"/>
</dbReference>
<accession>A0ABX2EEU0</accession>
<organism evidence="6 7">
    <name type="scientific">Pseudaquabacterium terrae</name>
    <dbReference type="NCBI Taxonomy" id="2732868"/>
    <lineage>
        <taxon>Bacteria</taxon>
        <taxon>Pseudomonadati</taxon>
        <taxon>Pseudomonadota</taxon>
        <taxon>Betaproteobacteria</taxon>
        <taxon>Burkholderiales</taxon>
        <taxon>Sphaerotilaceae</taxon>
        <taxon>Pseudaquabacterium</taxon>
    </lineage>
</organism>
<protein>
    <submittedName>
        <fullName evidence="6">MerR family transcriptional regulator</fullName>
    </submittedName>
</protein>
<dbReference type="InterPro" id="IPR000551">
    <property type="entry name" value="MerR-type_HTH_dom"/>
</dbReference>
<evidence type="ECO:0000313" key="7">
    <source>
        <dbReference type="Proteomes" id="UP000737171"/>
    </source>
</evidence>
<sequence length="156" mass="16762">MPLADSASVALTTARLCAAADVTRGMLRLYESEGLLPPPRRGDNGYRHYPEESVARLQAIRLLKELGFTLREVALVLAAHDGGPLDAEALQAMARAQLSQIDARLARLGLLRGYLADAAAGRLERITDPECRFLIDFLAAGAPTARGARLQPETTA</sequence>
<dbReference type="Proteomes" id="UP000737171">
    <property type="component" value="Unassembled WGS sequence"/>
</dbReference>
<keyword evidence="1" id="KW-0678">Repressor</keyword>
<dbReference type="RefSeq" id="WP_173122207.1">
    <property type="nucleotide sequence ID" value="NZ_JABRWJ010000002.1"/>
</dbReference>
<proteinExistence type="predicted"/>